<dbReference type="Proteomes" id="UP000014540">
    <property type="component" value="Unassembled WGS sequence"/>
</dbReference>
<gene>
    <name evidence="1" type="ORF">LEP1GSC058_0029</name>
</gene>
<keyword evidence="2" id="KW-1185">Reference proteome</keyword>
<name>S3V0S4_9LEPT</name>
<dbReference type="EMBL" id="AKWZ02000004">
    <property type="protein sequence ID" value="EPG75033.1"/>
    <property type="molecule type" value="Genomic_DNA"/>
</dbReference>
<protein>
    <submittedName>
        <fullName evidence="1">Uncharacterized protein</fullName>
    </submittedName>
</protein>
<organism evidence="1 2">
    <name type="scientific">Leptospira fainei serovar Hurstbridge str. BUT 6</name>
    <dbReference type="NCBI Taxonomy" id="1193011"/>
    <lineage>
        <taxon>Bacteria</taxon>
        <taxon>Pseudomonadati</taxon>
        <taxon>Spirochaetota</taxon>
        <taxon>Spirochaetia</taxon>
        <taxon>Leptospirales</taxon>
        <taxon>Leptospiraceae</taxon>
        <taxon>Leptospira</taxon>
    </lineage>
</organism>
<proteinExistence type="predicted"/>
<evidence type="ECO:0000313" key="1">
    <source>
        <dbReference type="EMBL" id="EPG75033.1"/>
    </source>
</evidence>
<accession>S3V0S4</accession>
<evidence type="ECO:0000313" key="2">
    <source>
        <dbReference type="Proteomes" id="UP000014540"/>
    </source>
</evidence>
<reference evidence="1" key="1">
    <citation type="submission" date="2013-04" db="EMBL/GenBank/DDBJ databases">
        <authorList>
            <person name="Harkins D.M."/>
            <person name="Durkin A.S."/>
            <person name="Selengut J.D."/>
            <person name="Sanka R."/>
            <person name="DePew J."/>
            <person name="Purushe J."/>
            <person name="Ahmed A."/>
            <person name="van der Linden H."/>
            <person name="Goris M.G.A."/>
            <person name="Hartskeerl R.A."/>
            <person name="Vinetz J.M."/>
            <person name="Sutton G.G."/>
            <person name="Nelson W.C."/>
            <person name="Fouts D.E."/>
        </authorList>
    </citation>
    <scope>NUCLEOTIDE SEQUENCE [LARGE SCALE GENOMIC DNA]</scope>
    <source>
        <strain evidence="1">BUT 6</strain>
    </source>
</reference>
<comment type="caution">
    <text evidence="1">The sequence shown here is derived from an EMBL/GenBank/DDBJ whole genome shotgun (WGS) entry which is preliminary data.</text>
</comment>
<sequence>MVFHDCLLEDSYTRKPDKSKRKDSQSCKKKYLLEMKLTAENFGPDKGCHI</sequence>
<dbReference type="AlphaFoldDB" id="S3V0S4"/>